<feature type="coiled-coil region" evidence="3">
    <location>
        <begin position="104"/>
        <end position="131"/>
    </location>
</feature>
<evidence type="ECO:0000259" key="5">
    <source>
        <dbReference type="Pfam" id="PF25917"/>
    </source>
</evidence>
<dbReference type="InterPro" id="IPR058627">
    <property type="entry name" value="MdtA-like_C"/>
</dbReference>
<dbReference type="GeneID" id="78253503"/>
<organism evidence="8 9">
    <name type="scientific">Alteromonas australica</name>
    <dbReference type="NCBI Taxonomy" id="589873"/>
    <lineage>
        <taxon>Bacteria</taxon>
        <taxon>Pseudomonadati</taxon>
        <taxon>Pseudomonadota</taxon>
        <taxon>Gammaproteobacteria</taxon>
        <taxon>Alteromonadales</taxon>
        <taxon>Alteromonadaceae</taxon>
        <taxon>Alteromonas/Salinimonas group</taxon>
        <taxon>Alteromonas</taxon>
    </lineage>
</organism>
<feature type="domain" description="Multidrug resistance protein MdtA-like barrel-sandwich hybrid" evidence="5">
    <location>
        <begin position="63"/>
        <end position="206"/>
    </location>
</feature>
<dbReference type="GO" id="GO:0030313">
    <property type="term" value="C:cell envelope"/>
    <property type="evidence" value="ECO:0007669"/>
    <property type="project" value="UniProtKB-SubCell"/>
</dbReference>
<comment type="similarity">
    <text evidence="2">Belongs to the membrane fusion protein (MFP) (TC 8.A.1) family.</text>
</comment>
<dbReference type="NCBIfam" id="TIGR01730">
    <property type="entry name" value="RND_mfp"/>
    <property type="match status" value="1"/>
</dbReference>
<dbReference type="Pfam" id="PF25876">
    <property type="entry name" value="HH_MFP_RND"/>
    <property type="match status" value="1"/>
</dbReference>
<feature type="domain" description="Multidrug resistance protein MdtA-like beta-barrel" evidence="6">
    <location>
        <begin position="210"/>
        <end position="292"/>
    </location>
</feature>
<dbReference type="PANTHER" id="PTHR30158:SF3">
    <property type="entry name" value="MULTIDRUG EFFLUX PUMP SUBUNIT ACRA-RELATED"/>
    <property type="match status" value="1"/>
</dbReference>
<reference evidence="8 9" key="1">
    <citation type="submission" date="2014-06" db="EMBL/GenBank/DDBJ databases">
        <title>Genomes of Alteromonas australica, a world apart.</title>
        <authorList>
            <person name="Gonzaga A."/>
            <person name="Lopez-Perez M."/>
            <person name="Rodriguez-Valera F."/>
        </authorList>
    </citation>
    <scope>NUCLEOTIDE SEQUENCE [LARGE SCALE GENOMIC DNA]</scope>
    <source>
        <strain evidence="8 9">H 17</strain>
    </source>
</reference>
<dbReference type="SUPFAM" id="SSF111369">
    <property type="entry name" value="HlyD-like secretion proteins"/>
    <property type="match status" value="1"/>
</dbReference>
<evidence type="ECO:0000313" key="8">
    <source>
        <dbReference type="EMBL" id="AIF97365.1"/>
    </source>
</evidence>
<proteinExistence type="inferred from homology"/>
<name>A0A075NXK5_9ALTE</name>
<dbReference type="InterPro" id="IPR058624">
    <property type="entry name" value="MdtA-like_HH"/>
</dbReference>
<comment type="subcellular location">
    <subcellularLocation>
        <location evidence="1">Cell inner membrane</location>
        <topology evidence="1">Lipid-anchor</topology>
    </subcellularLocation>
</comment>
<accession>A0A075NXK5</accession>
<evidence type="ECO:0000259" key="6">
    <source>
        <dbReference type="Pfam" id="PF25944"/>
    </source>
</evidence>
<dbReference type="eggNOG" id="COG0845">
    <property type="taxonomic scope" value="Bacteria"/>
</dbReference>
<evidence type="ECO:0000256" key="2">
    <source>
        <dbReference type="ARBA" id="ARBA00009477"/>
    </source>
</evidence>
<dbReference type="RefSeq" id="WP_044055538.1">
    <property type="nucleotide sequence ID" value="NZ_CBCSKJ010000005.1"/>
</dbReference>
<sequence length="380" mass="41374">MSRLFFVITSMATLLSVVGCSEAPQQAAQAQQARPAPSVSVLTLANQPITHELVLPGRITPSRQSQIRPQVDGVITERLFEEGAQVEKGQQLYQIDDVRYRAQLNSAIADVKSAQANLKTLEAKARRYDDLIQQNAISQQEFDDVIAQKEQAQAAISVAEASVDLAKVNVGYTQVYAPISGQISRSFVTEGTLVTANQTQQLATITQLDPVYVDMQESGQAILTLRKQIQKQGALPVEITLNESTNEKYTHVGSVKFSEVTVDEGTGSVALRAELPNPEGLLMPGLFVKGHVITSKESGLLVPQRATMRQSDGSLTVYVVNNENQVEARQLTVGTTYQDQYVVVSGVQEGERVIVTGYQKVKPGSTVNPTEWQSSSRGSR</sequence>
<dbReference type="GO" id="GO:0046677">
    <property type="term" value="P:response to antibiotic"/>
    <property type="evidence" value="ECO:0007669"/>
    <property type="project" value="TreeGrafter"/>
</dbReference>
<dbReference type="Gene3D" id="2.40.50.100">
    <property type="match status" value="1"/>
</dbReference>
<gene>
    <name evidence="8" type="ORF">EP13_00895</name>
</gene>
<keyword evidence="9" id="KW-1185">Reference proteome</keyword>
<dbReference type="GO" id="GO:0005886">
    <property type="term" value="C:plasma membrane"/>
    <property type="evidence" value="ECO:0007669"/>
    <property type="project" value="TreeGrafter"/>
</dbReference>
<dbReference type="PROSITE" id="PS51257">
    <property type="entry name" value="PROKAR_LIPOPROTEIN"/>
    <property type="match status" value="1"/>
</dbReference>
<dbReference type="AlphaFoldDB" id="A0A075NXK5"/>
<dbReference type="Gene3D" id="1.10.287.470">
    <property type="entry name" value="Helix hairpin bin"/>
    <property type="match status" value="1"/>
</dbReference>
<dbReference type="KEGG" id="aal:EP13_00895"/>
<dbReference type="Gene3D" id="2.40.420.20">
    <property type="match status" value="1"/>
</dbReference>
<dbReference type="InterPro" id="IPR058625">
    <property type="entry name" value="MdtA-like_BSH"/>
</dbReference>
<dbReference type="PANTHER" id="PTHR30158">
    <property type="entry name" value="ACRA/E-RELATED COMPONENT OF DRUG EFFLUX TRANSPORTER"/>
    <property type="match status" value="1"/>
</dbReference>
<evidence type="ECO:0000313" key="9">
    <source>
        <dbReference type="Proteomes" id="UP000056090"/>
    </source>
</evidence>
<dbReference type="Pfam" id="PF25944">
    <property type="entry name" value="Beta-barrel_RND"/>
    <property type="match status" value="1"/>
</dbReference>
<keyword evidence="3" id="KW-0175">Coiled coil</keyword>
<evidence type="ECO:0000259" key="7">
    <source>
        <dbReference type="Pfam" id="PF25967"/>
    </source>
</evidence>
<feature type="domain" description="Multidrug resistance protein MdtA-like alpha-helical hairpin" evidence="4">
    <location>
        <begin position="103"/>
        <end position="173"/>
    </location>
</feature>
<protein>
    <submittedName>
        <fullName evidence="8">Acriflavin resistance protein</fullName>
    </submittedName>
</protein>
<dbReference type="EMBL" id="CP008849">
    <property type="protein sequence ID" value="AIF97365.1"/>
    <property type="molecule type" value="Genomic_DNA"/>
</dbReference>
<dbReference type="Gene3D" id="2.40.30.170">
    <property type="match status" value="1"/>
</dbReference>
<dbReference type="Pfam" id="PF25967">
    <property type="entry name" value="RND-MFP_C"/>
    <property type="match status" value="1"/>
</dbReference>
<dbReference type="InterPro" id="IPR058626">
    <property type="entry name" value="MdtA-like_b-barrel"/>
</dbReference>
<dbReference type="GO" id="GO:0022857">
    <property type="term" value="F:transmembrane transporter activity"/>
    <property type="evidence" value="ECO:0007669"/>
    <property type="project" value="InterPro"/>
</dbReference>
<dbReference type="InterPro" id="IPR006143">
    <property type="entry name" value="RND_pump_MFP"/>
</dbReference>
<evidence type="ECO:0000256" key="1">
    <source>
        <dbReference type="ARBA" id="ARBA00004519"/>
    </source>
</evidence>
<feature type="domain" description="Multidrug resistance protein MdtA-like C-terminal permuted SH3" evidence="7">
    <location>
        <begin position="300"/>
        <end position="360"/>
    </location>
</feature>
<evidence type="ECO:0000259" key="4">
    <source>
        <dbReference type="Pfam" id="PF25876"/>
    </source>
</evidence>
<evidence type="ECO:0000256" key="3">
    <source>
        <dbReference type="SAM" id="Coils"/>
    </source>
</evidence>
<dbReference type="Pfam" id="PF25917">
    <property type="entry name" value="BSH_RND"/>
    <property type="match status" value="1"/>
</dbReference>
<dbReference type="Proteomes" id="UP000056090">
    <property type="component" value="Chromosome"/>
</dbReference>